<dbReference type="RefSeq" id="WP_186345358.1">
    <property type="nucleotide sequence ID" value="NZ_BMMR01000003.1"/>
</dbReference>
<dbReference type="CDD" id="cd00531">
    <property type="entry name" value="NTF2_like"/>
    <property type="match status" value="1"/>
</dbReference>
<feature type="domain" description="SnoaL-like" evidence="2">
    <location>
        <begin position="20"/>
        <end position="144"/>
    </location>
</feature>
<proteinExistence type="predicted"/>
<dbReference type="Proteomes" id="UP000604001">
    <property type="component" value="Unassembled WGS sequence"/>
</dbReference>
<accession>A0ABR6U6Q0</accession>
<dbReference type="SUPFAM" id="SSF54427">
    <property type="entry name" value="NTF2-like"/>
    <property type="match status" value="1"/>
</dbReference>
<evidence type="ECO:0000256" key="1">
    <source>
        <dbReference type="SAM" id="Coils"/>
    </source>
</evidence>
<dbReference type="InterPro" id="IPR037401">
    <property type="entry name" value="SnoaL-like"/>
</dbReference>
<keyword evidence="4" id="KW-1185">Reference proteome</keyword>
<dbReference type="InterPro" id="IPR032710">
    <property type="entry name" value="NTF2-like_dom_sf"/>
</dbReference>
<protein>
    <submittedName>
        <fullName evidence="3">Nuclear transport factor 2 family protein</fullName>
    </submittedName>
</protein>
<evidence type="ECO:0000259" key="2">
    <source>
        <dbReference type="Pfam" id="PF13577"/>
    </source>
</evidence>
<dbReference type="EMBL" id="JACMYC010000003">
    <property type="protein sequence ID" value="MBC2960111.1"/>
    <property type="molecule type" value="Genomic_DNA"/>
</dbReference>
<name>A0ABR6U6Q0_9ACTN</name>
<evidence type="ECO:0000313" key="3">
    <source>
        <dbReference type="EMBL" id="MBC2960111.1"/>
    </source>
</evidence>
<evidence type="ECO:0000313" key="4">
    <source>
        <dbReference type="Proteomes" id="UP000604001"/>
    </source>
</evidence>
<sequence length="167" mass="18028">MSTDADTTTDRLAALERRLQALEDEREITHLVAGYGPLVDAGAAEDVAALWTEDGVYDVDEAFLDGGDAIRAMVTSSGHQKWIERGCAHVLGPARVTVDGDEAVAVCHSLMVVHGEQGFRVRRATANHFQLRRTPAGWRVTTRTSRVLDGRPESPALLGAGARGERP</sequence>
<gene>
    <name evidence="3" type="ORF">H7344_07360</name>
</gene>
<dbReference type="Pfam" id="PF13577">
    <property type="entry name" value="SnoaL_4"/>
    <property type="match status" value="1"/>
</dbReference>
<feature type="coiled-coil region" evidence="1">
    <location>
        <begin position="5"/>
        <end position="32"/>
    </location>
</feature>
<reference evidence="3 4" key="1">
    <citation type="submission" date="2020-08" db="EMBL/GenBank/DDBJ databases">
        <title>novel species in genus Nocardioides.</title>
        <authorList>
            <person name="Zhang G."/>
        </authorList>
    </citation>
    <scope>NUCLEOTIDE SEQUENCE [LARGE SCALE GENOMIC DNA]</scope>
    <source>
        <strain evidence="3 4">SC8A-24</strain>
    </source>
</reference>
<keyword evidence="1" id="KW-0175">Coiled coil</keyword>
<comment type="caution">
    <text evidence="3">The sequence shown here is derived from an EMBL/GenBank/DDBJ whole genome shotgun (WGS) entry which is preliminary data.</text>
</comment>
<organism evidence="3 4">
    <name type="scientific">Nocardioides deserti</name>
    <dbReference type="NCBI Taxonomy" id="1588644"/>
    <lineage>
        <taxon>Bacteria</taxon>
        <taxon>Bacillati</taxon>
        <taxon>Actinomycetota</taxon>
        <taxon>Actinomycetes</taxon>
        <taxon>Propionibacteriales</taxon>
        <taxon>Nocardioidaceae</taxon>
        <taxon>Nocardioides</taxon>
    </lineage>
</organism>
<dbReference type="Gene3D" id="3.10.450.50">
    <property type="match status" value="1"/>
</dbReference>